<evidence type="ECO:0000256" key="13">
    <source>
        <dbReference type="ARBA" id="ARBA00022993"/>
    </source>
</evidence>
<dbReference type="HAMAP" id="MF_01274">
    <property type="entry name" value="Pantothen_kinase_3"/>
    <property type="match status" value="1"/>
</dbReference>
<comment type="catalytic activity">
    <reaction evidence="1 16">
        <text>(R)-pantothenate + ATP = (R)-4'-phosphopantothenate + ADP + H(+)</text>
        <dbReference type="Rhea" id="RHEA:16373"/>
        <dbReference type="ChEBI" id="CHEBI:10986"/>
        <dbReference type="ChEBI" id="CHEBI:15378"/>
        <dbReference type="ChEBI" id="CHEBI:29032"/>
        <dbReference type="ChEBI" id="CHEBI:30616"/>
        <dbReference type="ChEBI" id="CHEBI:456216"/>
        <dbReference type="EC" id="2.7.1.33"/>
    </reaction>
</comment>
<evidence type="ECO:0000256" key="3">
    <source>
        <dbReference type="ARBA" id="ARBA00004496"/>
    </source>
</evidence>
<keyword evidence="10 16" id="KW-0418">Kinase</keyword>
<comment type="function">
    <text evidence="16">Catalyzes the phosphorylation of pantothenate (Pan), the first step in CoA biosynthesis.</text>
</comment>
<evidence type="ECO:0000256" key="14">
    <source>
        <dbReference type="ARBA" id="ARBA00038036"/>
    </source>
</evidence>
<evidence type="ECO:0000256" key="11">
    <source>
        <dbReference type="ARBA" id="ARBA00022840"/>
    </source>
</evidence>
<comment type="cofactor">
    <cofactor evidence="16">
        <name>NH4(+)</name>
        <dbReference type="ChEBI" id="CHEBI:28938"/>
    </cofactor>
    <cofactor evidence="16">
        <name>K(+)</name>
        <dbReference type="ChEBI" id="CHEBI:29103"/>
    </cofactor>
    <text evidence="16">A monovalent cation. Ammonium or potassium.</text>
</comment>
<dbReference type="RefSeq" id="WP_302929932.1">
    <property type="nucleotide sequence ID" value="NZ_JAJEPW010000072.1"/>
</dbReference>
<evidence type="ECO:0000256" key="5">
    <source>
        <dbReference type="ARBA" id="ARBA00011738"/>
    </source>
</evidence>
<feature type="binding site" evidence="16">
    <location>
        <position position="129"/>
    </location>
    <ligand>
        <name>ATP</name>
        <dbReference type="ChEBI" id="CHEBI:30616"/>
    </ligand>
</feature>
<dbReference type="GO" id="GO:0005737">
    <property type="term" value="C:cytoplasm"/>
    <property type="evidence" value="ECO:0007669"/>
    <property type="project" value="UniProtKB-SubCell"/>
</dbReference>
<keyword evidence="12 16" id="KW-0630">Potassium</keyword>
<keyword evidence="7 16" id="KW-0963">Cytoplasm</keyword>
<evidence type="ECO:0000256" key="15">
    <source>
        <dbReference type="ARBA" id="ARBA00040883"/>
    </source>
</evidence>
<feature type="binding site" evidence="16">
    <location>
        <begin position="6"/>
        <end position="13"/>
    </location>
    <ligand>
        <name>ATP</name>
        <dbReference type="ChEBI" id="CHEBI:30616"/>
    </ligand>
</feature>
<comment type="similarity">
    <text evidence="14 16">Belongs to the type III pantothenate kinase family.</text>
</comment>
<comment type="cofactor">
    <cofactor evidence="2">
        <name>K(+)</name>
        <dbReference type="ChEBI" id="CHEBI:29103"/>
    </cofactor>
</comment>
<evidence type="ECO:0000256" key="12">
    <source>
        <dbReference type="ARBA" id="ARBA00022958"/>
    </source>
</evidence>
<comment type="subunit">
    <text evidence="5 16">Homodimer.</text>
</comment>
<dbReference type="GO" id="GO:0046872">
    <property type="term" value="F:metal ion binding"/>
    <property type="evidence" value="ECO:0007669"/>
    <property type="project" value="UniProtKB-KW"/>
</dbReference>
<comment type="subcellular location">
    <subcellularLocation>
        <location evidence="3 16">Cytoplasm</location>
    </subcellularLocation>
</comment>
<evidence type="ECO:0000256" key="2">
    <source>
        <dbReference type="ARBA" id="ARBA00001958"/>
    </source>
</evidence>
<dbReference type="NCBIfam" id="TIGR00671">
    <property type="entry name" value="baf"/>
    <property type="match status" value="1"/>
</dbReference>
<evidence type="ECO:0000313" key="18">
    <source>
        <dbReference type="Proteomes" id="UP001199319"/>
    </source>
</evidence>
<evidence type="ECO:0000256" key="8">
    <source>
        <dbReference type="ARBA" id="ARBA00022679"/>
    </source>
</evidence>
<dbReference type="GO" id="GO:0015937">
    <property type="term" value="P:coenzyme A biosynthetic process"/>
    <property type="evidence" value="ECO:0007669"/>
    <property type="project" value="UniProtKB-UniRule"/>
</dbReference>
<evidence type="ECO:0000256" key="16">
    <source>
        <dbReference type="HAMAP-Rule" id="MF_01274"/>
    </source>
</evidence>
<evidence type="ECO:0000256" key="1">
    <source>
        <dbReference type="ARBA" id="ARBA00001206"/>
    </source>
</evidence>
<gene>
    <name evidence="16" type="primary">coaX</name>
    <name evidence="17" type="ORF">LKD37_15035</name>
</gene>
<proteinExistence type="inferred from homology"/>
<evidence type="ECO:0000256" key="10">
    <source>
        <dbReference type="ARBA" id="ARBA00022777"/>
    </source>
</evidence>
<keyword evidence="16" id="KW-0479">Metal-binding</keyword>
<sequence>MLLTADIGNTNIVLALLDEKDRVVSQCRVPSGDPLPPEAYDDAIRRVLEGQAAPEGAAIGSVVPRLTAETADAIRRVAGLEALVVGPTTPAGLDIAIEQPETLGVDLLAADAAAAAEYPLPVVVFDFGTATTVTVVDRQRRYRGGVILAGVKLSLHALFSGTAQLPDIALEAPGKVICSVTEDSLQAGAIYGAAAMADGLLERMEEELGQPCTAVATGGLSGIITPYCRRRIRHDDSLLLRGLALIWRKNCGNR</sequence>
<dbReference type="InterPro" id="IPR043129">
    <property type="entry name" value="ATPase_NBD"/>
</dbReference>
<reference evidence="17" key="1">
    <citation type="submission" date="2021-10" db="EMBL/GenBank/DDBJ databases">
        <title>Anaerobic single-cell dispensing facilitates the cultivation of human gut bacteria.</title>
        <authorList>
            <person name="Afrizal A."/>
        </authorList>
    </citation>
    <scope>NUCLEOTIDE SEQUENCE</scope>
    <source>
        <strain evidence="17">CLA-AA-H272</strain>
    </source>
</reference>
<dbReference type="PANTHER" id="PTHR34265:SF1">
    <property type="entry name" value="TYPE III PANTOTHENATE KINASE"/>
    <property type="match status" value="1"/>
</dbReference>
<dbReference type="CDD" id="cd24015">
    <property type="entry name" value="ASKHA_NBD_PanK-III"/>
    <property type="match status" value="1"/>
</dbReference>
<name>A0AAE3ADZ1_9FIRM</name>
<dbReference type="AlphaFoldDB" id="A0AAE3ADZ1"/>
<comment type="caution">
    <text evidence="17">The sequence shown here is derived from an EMBL/GenBank/DDBJ whole genome shotgun (WGS) entry which is preliminary data.</text>
</comment>
<feature type="binding site" evidence="16">
    <location>
        <position position="126"/>
    </location>
    <ligand>
        <name>K(+)</name>
        <dbReference type="ChEBI" id="CHEBI:29103"/>
    </ligand>
</feature>
<dbReference type="EMBL" id="JAJEPW010000072">
    <property type="protein sequence ID" value="MCC2130802.1"/>
    <property type="molecule type" value="Genomic_DNA"/>
</dbReference>
<evidence type="ECO:0000313" key="17">
    <source>
        <dbReference type="EMBL" id="MCC2130802.1"/>
    </source>
</evidence>
<keyword evidence="8 16" id="KW-0808">Transferase</keyword>
<comment type="pathway">
    <text evidence="4 16">Cofactor biosynthesis; coenzyme A biosynthesis; CoA from (R)-pantothenate: step 1/5.</text>
</comment>
<comment type="caution">
    <text evidence="16">Lacks conserved residue(s) required for the propagation of feature annotation.</text>
</comment>
<evidence type="ECO:0000256" key="9">
    <source>
        <dbReference type="ARBA" id="ARBA00022741"/>
    </source>
</evidence>
<dbReference type="GO" id="GO:0005524">
    <property type="term" value="F:ATP binding"/>
    <property type="evidence" value="ECO:0007669"/>
    <property type="project" value="UniProtKB-UniRule"/>
</dbReference>
<keyword evidence="18" id="KW-1185">Reference proteome</keyword>
<feature type="binding site" evidence="16">
    <location>
        <position position="181"/>
    </location>
    <ligand>
        <name>substrate</name>
    </ligand>
</feature>
<dbReference type="Proteomes" id="UP001199319">
    <property type="component" value="Unassembled WGS sequence"/>
</dbReference>
<keyword evidence="9 16" id="KW-0547">Nucleotide-binding</keyword>
<keyword evidence="13 16" id="KW-0173">Coenzyme A biosynthesis</keyword>
<dbReference type="EC" id="2.7.1.33" evidence="6 16"/>
<dbReference type="GO" id="GO:0004594">
    <property type="term" value="F:pantothenate kinase activity"/>
    <property type="evidence" value="ECO:0007669"/>
    <property type="project" value="UniProtKB-UniRule"/>
</dbReference>
<dbReference type="InterPro" id="IPR004619">
    <property type="entry name" value="Type_III_PanK"/>
</dbReference>
<organism evidence="17 18">
    <name type="scientific">Brotocaccenecus cirricatena</name>
    <dbReference type="NCBI Taxonomy" id="3064195"/>
    <lineage>
        <taxon>Bacteria</taxon>
        <taxon>Bacillati</taxon>
        <taxon>Bacillota</taxon>
        <taxon>Clostridia</taxon>
        <taxon>Eubacteriales</taxon>
        <taxon>Oscillospiraceae</taxon>
        <taxon>Brotocaccenecus</taxon>
    </lineage>
</organism>
<dbReference type="Pfam" id="PF03309">
    <property type="entry name" value="Pan_kinase"/>
    <property type="match status" value="1"/>
</dbReference>
<evidence type="ECO:0000256" key="4">
    <source>
        <dbReference type="ARBA" id="ARBA00005225"/>
    </source>
</evidence>
<dbReference type="Gene3D" id="3.30.420.40">
    <property type="match status" value="2"/>
</dbReference>
<dbReference type="SUPFAM" id="SSF53067">
    <property type="entry name" value="Actin-like ATPase domain"/>
    <property type="match status" value="2"/>
</dbReference>
<dbReference type="PANTHER" id="PTHR34265">
    <property type="entry name" value="TYPE III PANTOTHENATE KINASE"/>
    <property type="match status" value="1"/>
</dbReference>
<feature type="binding site" evidence="16">
    <location>
        <begin position="104"/>
        <end position="107"/>
    </location>
    <ligand>
        <name>substrate</name>
    </ligand>
</feature>
<protein>
    <recommendedName>
        <fullName evidence="15 16">Type III pantothenate kinase</fullName>
        <ecNumber evidence="6 16">2.7.1.33</ecNumber>
    </recommendedName>
    <alternativeName>
        <fullName evidence="16">PanK-III</fullName>
    </alternativeName>
    <alternativeName>
        <fullName evidence="16">Pantothenic acid kinase</fullName>
    </alternativeName>
</protein>
<keyword evidence="11 16" id="KW-0067">ATP-binding</keyword>
<evidence type="ECO:0000256" key="7">
    <source>
        <dbReference type="ARBA" id="ARBA00022490"/>
    </source>
</evidence>
<feature type="active site" description="Proton acceptor" evidence="16">
    <location>
        <position position="106"/>
    </location>
</feature>
<accession>A0AAE3ADZ1</accession>
<evidence type="ECO:0000256" key="6">
    <source>
        <dbReference type="ARBA" id="ARBA00012102"/>
    </source>
</evidence>